<dbReference type="EMBL" id="CABVQN010000003">
    <property type="protein sequence ID" value="VWC75401.1"/>
    <property type="molecule type" value="Genomic_DNA"/>
</dbReference>
<evidence type="ECO:0000313" key="4">
    <source>
        <dbReference type="Proteomes" id="UP000494110"/>
    </source>
</evidence>
<dbReference type="Gene3D" id="3.40.605.10">
    <property type="entry name" value="Aldehyde Dehydrogenase, Chain A, domain 1"/>
    <property type="match status" value="1"/>
</dbReference>
<dbReference type="InterPro" id="IPR016162">
    <property type="entry name" value="Ald_DH_N"/>
</dbReference>
<dbReference type="PANTHER" id="PTHR11699">
    <property type="entry name" value="ALDEHYDE DEHYDROGENASE-RELATED"/>
    <property type="match status" value="1"/>
</dbReference>
<reference evidence="3 4" key="1">
    <citation type="submission" date="2019-09" db="EMBL/GenBank/DDBJ databases">
        <authorList>
            <person name="Depoorter E."/>
        </authorList>
    </citation>
    <scope>NUCLEOTIDE SEQUENCE [LARGE SCALE GENOMIC DNA]</scope>
    <source>
        <strain evidence="3">R-39750</strain>
    </source>
</reference>
<dbReference type="Pfam" id="PF00171">
    <property type="entry name" value="Aldedh"/>
    <property type="match status" value="1"/>
</dbReference>
<keyword evidence="1" id="KW-0560">Oxidoreductase</keyword>
<dbReference type="Gene3D" id="3.40.309.10">
    <property type="entry name" value="Aldehyde Dehydrogenase, Chain A, domain 2"/>
    <property type="match status" value="1"/>
</dbReference>
<dbReference type="SUPFAM" id="SSF53720">
    <property type="entry name" value="ALDH-like"/>
    <property type="match status" value="1"/>
</dbReference>
<evidence type="ECO:0000259" key="2">
    <source>
        <dbReference type="Pfam" id="PF00171"/>
    </source>
</evidence>
<dbReference type="InterPro" id="IPR015590">
    <property type="entry name" value="Aldehyde_DH_dom"/>
</dbReference>
<dbReference type="InterPro" id="IPR016163">
    <property type="entry name" value="Ald_DH_C"/>
</dbReference>
<sequence>MDRARDLRHVEIVTGGREVAGGGYFYEPTIVAHARQDDEIVQREVFGPVISITRFSGAEQAIQYANDSAYGLASSIWTRDVGKAMTVASRLRCGITWINAHGVATAEMPHGGMKASGYGSDMSVYALENYTTVRHVQIAHV</sequence>
<feature type="domain" description="Aldehyde dehydrogenase" evidence="2">
    <location>
        <begin position="9"/>
        <end position="136"/>
    </location>
</feature>
<gene>
    <name evidence="3" type="ORF">BLA39750_00837</name>
</gene>
<dbReference type="GO" id="GO:0016620">
    <property type="term" value="F:oxidoreductase activity, acting on the aldehyde or oxo group of donors, NAD or NADP as acceptor"/>
    <property type="evidence" value="ECO:0007669"/>
    <property type="project" value="InterPro"/>
</dbReference>
<name>A0A6P2V020_BURL3</name>
<dbReference type="InterPro" id="IPR016161">
    <property type="entry name" value="Ald_DH/histidinol_DH"/>
</dbReference>
<dbReference type="Proteomes" id="UP000494110">
    <property type="component" value="Unassembled WGS sequence"/>
</dbReference>
<proteinExistence type="predicted"/>
<organism evidence="3 4">
    <name type="scientific">Burkholderia lata (strain ATCC 17760 / DSM 23089 / LMG 22485 / NCIMB 9086 / R18194 / 383)</name>
    <dbReference type="NCBI Taxonomy" id="482957"/>
    <lineage>
        <taxon>Bacteria</taxon>
        <taxon>Pseudomonadati</taxon>
        <taxon>Pseudomonadota</taxon>
        <taxon>Betaproteobacteria</taxon>
        <taxon>Burkholderiales</taxon>
        <taxon>Burkholderiaceae</taxon>
        <taxon>Burkholderia</taxon>
        <taxon>Burkholderia cepacia complex</taxon>
    </lineage>
</organism>
<accession>A0A6P2V020</accession>
<dbReference type="AlphaFoldDB" id="A0A6P2V020"/>
<protein>
    <submittedName>
        <fullName evidence="3">Gamma-aminobutyraldehyde dehydrogenase</fullName>
    </submittedName>
</protein>
<evidence type="ECO:0000313" key="3">
    <source>
        <dbReference type="EMBL" id="VWC75401.1"/>
    </source>
</evidence>
<evidence type="ECO:0000256" key="1">
    <source>
        <dbReference type="ARBA" id="ARBA00023002"/>
    </source>
</evidence>